<keyword evidence="7" id="KW-0472">Membrane</keyword>
<evidence type="ECO:0000256" key="2">
    <source>
        <dbReference type="ARBA" id="ARBA00008370"/>
    </source>
</evidence>
<organism evidence="8 9">
    <name type="scientific">Zingiber officinale</name>
    <name type="common">Ginger</name>
    <name type="synonym">Amomum zingiber</name>
    <dbReference type="NCBI Taxonomy" id="94328"/>
    <lineage>
        <taxon>Eukaryota</taxon>
        <taxon>Viridiplantae</taxon>
        <taxon>Streptophyta</taxon>
        <taxon>Embryophyta</taxon>
        <taxon>Tracheophyta</taxon>
        <taxon>Spermatophyta</taxon>
        <taxon>Magnoliopsida</taxon>
        <taxon>Liliopsida</taxon>
        <taxon>Zingiberales</taxon>
        <taxon>Zingiberaceae</taxon>
        <taxon>Zingiber</taxon>
    </lineage>
</organism>
<dbReference type="Proteomes" id="UP000734854">
    <property type="component" value="Unassembled WGS sequence"/>
</dbReference>
<evidence type="ECO:0000256" key="6">
    <source>
        <dbReference type="ARBA" id="ARBA00023128"/>
    </source>
</evidence>
<evidence type="ECO:0000313" key="9">
    <source>
        <dbReference type="Proteomes" id="UP000734854"/>
    </source>
</evidence>
<evidence type="ECO:0000256" key="7">
    <source>
        <dbReference type="ARBA" id="ARBA00023136"/>
    </source>
</evidence>
<name>A0A8J5G4X6_ZINOF</name>
<protein>
    <submittedName>
        <fullName evidence="8">Uncharacterized protein</fullName>
    </submittedName>
</protein>
<evidence type="ECO:0000313" key="8">
    <source>
        <dbReference type="EMBL" id="KAG6498164.1"/>
    </source>
</evidence>
<sequence length="195" mass="22166">MPACESIVVSLSINMASESKASAAQKVDPVISSAKNFDKVSQFKRMCRNKDVAKERDEIEWEIIETKKALTRLGPKDGYVPKKISLEEELKALQQKIDINSYEYKRIPKPNEQAKCNHRLRNEAKTWRLGMFQIGNMATKSKISASQKVDPVVSPAKIIDKASQGSDDTEWEIFQQEKTLASNVAMCLENFLWRN</sequence>
<keyword evidence="3" id="KW-0812">Transmembrane</keyword>
<dbReference type="InterPro" id="IPR020164">
    <property type="entry name" value="Cyt_c_Oxase_assmbl_COX16"/>
</dbReference>
<dbReference type="AlphaFoldDB" id="A0A8J5G4X6"/>
<comment type="similarity">
    <text evidence="2">Belongs to the COX16 family.</text>
</comment>
<dbReference type="EMBL" id="JACMSC010000012">
    <property type="protein sequence ID" value="KAG6498164.1"/>
    <property type="molecule type" value="Genomic_DNA"/>
</dbReference>
<keyword evidence="6" id="KW-0496">Mitochondrion</keyword>
<proteinExistence type="inferred from homology"/>
<reference evidence="8 9" key="1">
    <citation type="submission" date="2020-08" db="EMBL/GenBank/DDBJ databases">
        <title>Plant Genome Project.</title>
        <authorList>
            <person name="Zhang R.-G."/>
        </authorList>
    </citation>
    <scope>NUCLEOTIDE SEQUENCE [LARGE SCALE GENOMIC DNA]</scope>
    <source>
        <tissue evidence="8">Rhizome</tissue>
    </source>
</reference>
<dbReference type="GO" id="GO:0005743">
    <property type="term" value="C:mitochondrial inner membrane"/>
    <property type="evidence" value="ECO:0007669"/>
    <property type="project" value="UniProtKB-SubCell"/>
</dbReference>
<comment type="subcellular location">
    <subcellularLocation>
        <location evidence="1">Mitochondrion inner membrane</location>
        <topology evidence="1">Single-pass membrane protein</topology>
    </subcellularLocation>
</comment>
<dbReference type="Pfam" id="PF14138">
    <property type="entry name" value="COX16"/>
    <property type="match status" value="1"/>
</dbReference>
<keyword evidence="4" id="KW-0999">Mitochondrion inner membrane</keyword>
<keyword evidence="9" id="KW-1185">Reference proteome</keyword>
<accession>A0A8J5G4X6</accession>
<evidence type="ECO:0000256" key="4">
    <source>
        <dbReference type="ARBA" id="ARBA00022792"/>
    </source>
</evidence>
<evidence type="ECO:0000256" key="3">
    <source>
        <dbReference type="ARBA" id="ARBA00022692"/>
    </source>
</evidence>
<comment type="caution">
    <text evidence="8">The sequence shown here is derived from an EMBL/GenBank/DDBJ whole genome shotgun (WGS) entry which is preliminary data.</text>
</comment>
<evidence type="ECO:0000256" key="1">
    <source>
        <dbReference type="ARBA" id="ARBA00004434"/>
    </source>
</evidence>
<gene>
    <name evidence="8" type="ORF">ZIOFF_046074</name>
</gene>
<evidence type="ECO:0000256" key="5">
    <source>
        <dbReference type="ARBA" id="ARBA00022989"/>
    </source>
</evidence>
<keyword evidence="5" id="KW-1133">Transmembrane helix</keyword>